<proteinExistence type="predicted"/>
<organism evidence="1 2">
    <name type="scientific">Dreissena polymorpha</name>
    <name type="common">Zebra mussel</name>
    <name type="synonym">Mytilus polymorpha</name>
    <dbReference type="NCBI Taxonomy" id="45954"/>
    <lineage>
        <taxon>Eukaryota</taxon>
        <taxon>Metazoa</taxon>
        <taxon>Spiralia</taxon>
        <taxon>Lophotrochozoa</taxon>
        <taxon>Mollusca</taxon>
        <taxon>Bivalvia</taxon>
        <taxon>Autobranchia</taxon>
        <taxon>Heteroconchia</taxon>
        <taxon>Euheterodonta</taxon>
        <taxon>Imparidentia</taxon>
        <taxon>Neoheterodontei</taxon>
        <taxon>Myida</taxon>
        <taxon>Dreissenoidea</taxon>
        <taxon>Dreissenidae</taxon>
        <taxon>Dreissena</taxon>
    </lineage>
</organism>
<gene>
    <name evidence="1" type="ORF">DPMN_101892</name>
</gene>
<comment type="caution">
    <text evidence="1">The sequence shown here is derived from an EMBL/GenBank/DDBJ whole genome shotgun (WGS) entry which is preliminary data.</text>
</comment>
<evidence type="ECO:0000313" key="2">
    <source>
        <dbReference type="Proteomes" id="UP000828390"/>
    </source>
</evidence>
<dbReference type="EMBL" id="JAIWYP010000003">
    <property type="protein sequence ID" value="KAH3859176.1"/>
    <property type="molecule type" value="Genomic_DNA"/>
</dbReference>
<protein>
    <submittedName>
        <fullName evidence="1">Uncharacterized protein</fullName>
    </submittedName>
</protein>
<dbReference type="Proteomes" id="UP000828390">
    <property type="component" value="Unassembled WGS sequence"/>
</dbReference>
<reference evidence="1" key="2">
    <citation type="submission" date="2020-11" db="EMBL/GenBank/DDBJ databases">
        <authorList>
            <person name="McCartney M.A."/>
            <person name="Auch B."/>
            <person name="Kono T."/>
            <person name="Mallez S."/>
            <person name="Becker A."/>
            <person name="Gohl D.M."/>
            <person name="Silverstein K.A.T."/>
            <person name="Koren S."/>
            <person name="Bechman K.B."/>
            <person name="Herman A."/>
            <person name="Abrahante J.E."/>
            <person name="Garbe J."/>
        </authorList>
    </citation>
    <scope>NUCLEOTIDE SEQUENCE</scope>
    <source>
        <strain evidence="1">Duluth1</strain>
        <tissue evidence="1">Whole animal</tissue>
    </source>
</reference>
<dbReference type="AlphaFoldDB" id="A0A9D4LJN9"/>
<sequence length="232" mass="26974">MDNIGNRLSANPDAKLSTRKGSRFEIVLDLICESREKFMTTVYEYASLTTQLFECFIKYWRDIFSIKRYENDYSSELLLHFEITSCILASLQASKCIENRQNITCDIARLYEDSMVSGDIPLLLKNASMLVQTECFEQANALLEKIENMVKPDMFQFGMKLDDSERISELNPDETIHLSTSRQNYLKYVSKAIFPVEFTRHEINSAPFHLQYEIYRTITPDDDILHEGRSKG</sequence>
<accession>A0A9D4LJN9</accession>
<name>A0A9D4LJN9_DREPO</name>
<reference evidence="1" key="1">
    <citation type="journal article" date="2019" name="bioRxiv">
        <title>The Genome of the Zebra Mussel, Dreissena polymorpha: A Resource for Invasive Species Research.</title>
        <authorList>
            <person name="McCartney M.A."/>
            <person name="Auch B."/>
            <person name="Kono T."/>
            <person name="Mallez S."/>
            <person name="Zhang Y."/>
            <person name="Obille A."/>
            <person name="Becker A."/>
            <person name="Abrahante J.E."/>
            <person name="Garbe J."/>
            <person name="Badalamenti J.P."/>
            <person name="Herman A."/>
            <person name="Mangelson H."/>
            <person name="Liachko I."/>
            <person name="Sullivan S."/>
            <person name="Sone E.D."/>
            <person name="Koren S."/>
            <person name="Silverstein K.A.T."/>
            <person name="Beckman K.B."/>
            <person name="Gohl D.M."/>
        </authorList>
    </citation>
    <scope>NUCLEOTIDE SEQUENCE</scope>
    <source>
        <strain evidence="1">Duluth1</strain>
        <tissue evidence="1">Whole animal</tissue>
    </source>
</reference>
<keyword evidence="2" id="KW-1185">Reference proteome</keyword>
<evidence type="ECO:0000313" key="1">
    <source>
        <dbReference type="EMBL" id="KAH3859176.1"/>
    </source>
</evidence>